<dbReference type="Gene3D" id="3.40.50.12780">
    <property type="entry name" value="N-terminal domain of ligase-like"/>
    <property type="match status" value="1"/>
</dbReference>
<keyword evidence="4" id="KW-1185">Reference proteome</keyword>
<gene>
    <name evidence="3" type="ORF">AMATHDRAFT_134787</name>
</gene>
<dbReference type="OrthoDB" id="429813at2759"/>
<dbReference type="GO" id="GO:0031956">
    <property type="term" value="F:medium-chain fatty acid-CoA ligase activity"/>
    <property type="evidence" value="ECO:0007669"/>
    <property type="project" value="TreeGrafter"/>
</dbReference>
<reference evidence="3 4" key="1">
    <citation type="submission" date="2014-02" db="EMBL/GenBank/DDBJ databases">
        <title>Transposable element dynamics among asymbiotic and ectomycorrhizal Amanita fungi.</title>
        <authorList>
            <consortium name="DOE Joint Genome Institute"/>
            <person name="Hess J."/>
            <person name="Skrede I."/>
            <person name="Wolfe B."/>
            <person name="LaButti K."/>
            <person name="Ohm R.A."/>
            <person name="Grigoriev I.V."/>
            <person name="Pringle A."/>
        </authorList>
    </citation>
    <scope>NUCLEOTIDE SEQUENCE [LARGE SCALE GENOMIC DNA]</scope>
    <source>
        <strain evidence="3 4">SKay4041</strain>
    </source>
</reference>
<evidence type="ECO:0000256" key="1">
    <source>
        <dbReference type="ARBA" id="ARBA00006432"/>
    </source>
</evidence>
<dbReference type="SUPFAM" id="SSF56801">
    <property type="entry name" value="Acetyl-CoA synthetase-like"/>
    <property type="match status" value="1"/>
</dbReference>
<dbReference type="InterPro" id="IPR000873">
    <property type="entry name" value="AMP-dep_synth/lig_dom"/>
</dbReference>
<accession>A0A2A9P1F6</accession>
<dbReference type="Pfam" id="PF23562">
    <property type="entry name" value="AMP-binding_C_3"/>
    <property type="match status" value="1"/>
</dbReference>
<dbReference type="GO" id="GO:0006631">
    <property type="term" value="P:fatty acid metabolic process"/>
    <property type="evidence" value="ECO:0007669"/>
    <property type="project" value="TreeGrafter"/>
</dbReference>
<protein>
    <recommendedName>
        <fullName evidence="2">AMP-dependent synthetase/ligase domain-containing protein</fullName>
    </recommendedName>
</protein>
<organism evidence="3 4">
    <name type="scientific">Amanita thiersii Skay4041</name>
    <dbReference type="NCBI Taxonomy" id="703135"/>
    <lineage>
        <taxon>Eukaryota</taxon>
        <taxon>Fungi</taxon>
        <taxon>Dikarya</taxon>
        <taxon>Basidiomycota</taxon>
        <taxon>Agaricomycotina</taxon>
        <taxon>Agaricomycetes</taxon>
        <taxon>Agaricomycetidae</taxon>
        <taxon>Agaricales</taxon>
        <taxon>Pluteineae</taxon>
        <taxon>Amanitaceae</taxon>
        <taxon>Amanita</taxon>
    </lineage>
</organism>
<evidence type="ECO:0000259" key="2">
    <source>
        <dbReference type="Pfam" id="PF00501"/>
    </source>
</evidence>
<evidence type="ECO:0000313" key="3">
    <source>
        <dbReference type="EMBL" id="PFH54576.1"/>
    </source>
</evidence>
<dbReference type="Pfam" id="PF00501">
    <property type="entry name" value="AMP-binding"/>
    <property type="match status" value="1"/>
</dbReference>
<dbReference type="Proteomes" id="UP000242287">
    <property type="component" value="Unassembled WGS sequence"/>
</dbReference>
<comment type="similarity">
    <text evidence="1">Belongs to the ATP-dependent AMP-binding enzyme family.</text>
</comment>
<proteinExistence type="inferred from homology"/>
<evidence type="ECO:0000313" key="4">
    <source>
        <dbReference type="Proteomes" id="UP000242287"/>
    </source>
</evidence>
<dbReference type="InterPro" id="IPR042099">
    <property type="entry name" value="ANL_N_sf"/>
</dbReference>
<dbReference type="EMBL" id="KZ301969">
    <property type="protein sequence ID" value="PFH54576.1"/>
    <property type="molecule type" value="Genomic_DNA"/>
</dbReference>
<dbReference type="STRING" id="703135.A0A2A9P1F6"/>
<dbReference type="AlphaFoldDB" id="A0A2A9P1F6"/>
<feature type="domain" description="AMP-dependent synthetase/ligase" evidence="2">
    <location>
        <begin position="35"/>
        <end position="346"/>
    </location>
</feature>
<sequence>MLQSHLSILEASASRYAAYPLFRTPRLDVRATSQVDAWDIVTYQHFFHDVEATAKFWARTFAFHSIPQKSVVGLWISGSTYLDLLHVYGVSRAGYIPQLFSLRLPNPVVIYELLHKAGAKALIYESAFQANVADSPVPTFICASRDLMDTSEANLPSFSPTTAEEWAFVFHTSGSTSGSPKLVPCSYKWVDSAICKSGQISRPFNIDHQDVTVSMGSICHIGQTFMFLGSLQHGSCVVLPGTNGFSSNELVNMIERCRINRLNQFASFLANHLRNSRTDCKLLESLQSLDEILYSGLPLARDEEEWANSKGIKLRNLFGNTECGAMLLSIGGKGRAASLLQPLPGTSYTFQPIDGATTPGHHSTGRMLELVILADSPDCPDKSLRHKDGHFHTGDLFVEVASGSYISRGRDDDWIKTENSLRCDTKAIEDNTRSSCNHIIRECVVVGIGRPSPAMFVELTDDSFDHEKVRREVIRKTRHFSSRRYLHERITSPHMIIIVAQNTLPRTTTKGNIRRKAVEEQFKAQLDELYASRHSL</sequence>
<name>A0A2A9P1F6_9AGAR</name>
<dbReference type="PANTHER" id="PTHR43201:SF8">
    <property type="entry name" value="ACYL-COA SYNTHETASE FAMILY MEMBER 3"/>
    <property type="match status" value="1"/>
</dbReference>
<dbReference type="PANTHER" id="PTHR43201">
    <property type="entry name" value="ACYL-COA SYNTHETASE"/>
    <property type="match status" value="1"/>
</dbReference>